<dbReference type="Gene3D" id="3.30.160.60">
    <property type="entry name" value="Classic Zinc Finger"/>
    <property type="match status" value="5"/>
</dbReference>
<proteinExistence type="inferred from homology"/>
<evidence type="ECO:0000256" key="1">
    <source>
        <dbReference type="ARBA" id="ARBA00004123"/>
    </source>
</evidence>
<dbReference type="Pfam" id="PF00096">
    <property type="entry name" value="zf-C2H2"/>
    <property type="match status" value="5"/>
</dbReference>
<evidence type="ECO:0000259" key="12">
    <source>
        <dbReference type="PROSITE" id="PS50089"/>
    </source>
</evidence>
<evidence type="ECO:0000259" key="13">
    <source>
        <dbReference type="PROSITE" id="PS50157"/>
    </source>
</evidence>
<feature type="domain" description="C2H2-type" evidence="13">
    <location>
        <begin position="138"/>
        <end position="160"/>
    </location>
</feature>
<evidence type="ECO:0000256" key="11">
    <source>
        <dbReference type="PROSITE-ProRule" id="PRU00042"/>
    </source>
</evidence>
<dbReference type="SMART" id="SM00614">
    <property type="entry name" value="ZnF_BED"/>
    <property type="match status" value="2"/>
</dbReference>
<keyword evidence="7" id="KW-0805">Transcription regulation</keyword>
<keyword evidence="4" id="KW-0677">Repeat</keyword>
<keyword evidence="8" id="KW-0238">DNA-binding</keyword>
<dbReference type="AlphaFoldDB" id="A0A0K8U5Y8"/>
<dbReference type="PROSITE" id="PS50157">
    <property type="entry name" value="ZINC_FINGER_C2H2_2"/>
    <property type="match status" value="7"/>
</dbReference>
<keyword evidence="9" id="KW-0804">Transcription</keyword>
<evidence type="ECO:0000256" key="4">
    <source>
        <dbReference type="ARBA" id="ARBA00022737"/>
    </source>
</evidence>
<dbReference type="GO" id="GO:0000978">
    <property type="term" value="F:RNA polymerase II cis-regulatory region sequence-specific DNA binding"/>
    <property type="evidence" value="ECO:0007669"/>
    <property type="project" value="TreeGrafter"/>
</dbReference>
<evidence type="ECO:0000313" key="14">
    <source>
        <dbReference type="EMBL" id="JAI22013.1"/>
    </source>
</evidence>
<keyword evidence="5 11" id="KW-0863">Zinc-finger</keyword>
<feature type="domain" description="C2H2-type" evidence="13">
    <location>
        <begin position="249"/>
        <end position="272"/>
    </location>
</feature>
<feature type="domain" description="RING-type" evidence="12">
    <location>
        <begin position="10"/>
        <end position="47"/>
    </location>
</feature>
<dbReference type="PANTHER" id="PTHR24399">
    <property type="entry name" value="ZINC FINGER AND BTB DOMAIN-CONTAINING"/>
    <property type="match status" value="1"/>
</dbReference>
<keyword evidence="6" id="KW-0862">Zinc</keyword>
<protein>
    <submittedName>
        <fullName evidence="14">Zinc finger protein 586</fullName>
    </submittedName>
</protein>
<evidence type="ECO:0000256" key="5">
    <source>
        <dbReference type="ARBA" id="ARBA00022771"/>
    </source>
</evidence>
<organism evidence="14">
    <name type="scientific">Bactrocera latifrons</name>
    <name type="common">Malaysian fruit fly</name>
    <name type="synonym">Chaetodacus latifrons</name>
    <dbReference type="NCBI Taxonomy" id="174628"/>
    <lineage>
        <taxon>Eukaryota</taxon>
        <taxon>Metazoa</taxon>
        <taxon>Ecdysozoa</taxon>
        <taxon>Arthropoda</taxon>
        <taxon>Hexapoda</taxon>
        <taxon>Insecta</taxon>
        <taxon>Pterygota</taxon>
        <taxon>Neoptera</taxon>
        <taxon>Endopterygota</taxon>
        <taxon>Diptera</taxon>
        <taxon>Brachycera</taxon>
        <taxon>Muscomorpha</taxon>
        <taxon>Tephritoidea</taxon>
        <taxon>Tephritidae</taxon>
        <taxon>Bactrocera</taxon>
        <taxon>Bactrocera</taxon>
    </lineage>
</organism>
<evidence type="ECO:0000256" key="9">
    <source>
        <dbReference type="ARBA" id="ARBA00023163"/>
    </source>
</evidence>
<dbReference type="PROSITE" id="PS50089">
    <property type="entry name" value="ZF_RING_2"/>
    <property type="match status" value="1"/>
</dbReference>
<evidence type="ECO:0000256" key="10">
    <source>
        <dbReference type="ARBA" id="ARBA00023242"/>
    </source>
</evidence>
<feature type="domain" description="C2H2-type" evidence="13">
    <location>
        <begin position="222"/>
        <end position="249"/>
    </location>
</feature>
<name>A0A0K8U5Y8_BACLA</name>
<evidence type="ECO:0000256" key="2">
    <source>
        <dbReference type="ARBA" id="ARBA00006991"/>
    </source>
</evidence>
<comment type="similarity">
    <text evidence="2">Belongs to the krueppel C2H2-type zinc-finger protein family.</text>
</comment>
<evidence type="ECO:0000256" key="7">
    <source>
        <dbReference type="ARBA" id="ARBA00023015"/>
    </source>
</evidence>
<dbReference type="EMBL" id="GDHF01030301">
    <property type="protein sequence ID" value="JAI22013.1"/>
    <property type="molecule type" value="Transcribed_RNA"/>
</dbReference>
<keyword evidence="10" id="KW-0539">Nucleus</keyword>
<dbReference type="InterPro" id="IPR001841">
    <property type="entry name" value="Znf_RING"/>
</dbReference>
<dbReference type="GO" id="GO:0005654">
    <property type="term" value="C:nucleoplasm"/>
    <property type="evidence" value="ECO:0007669"/>
    <property type="project" value="TreeGrafter"/>
</dbReference>
<dbReference type="PROSITE" id="PS00028">
    <property type="entry name" value="ZINC_FINGER_C2H2_1"/>
    <property type="match status" value="7"/>
</dbReference>
<accession>A0A0K8U5Y8</accession>
<feature type="domain" description="C2H2-type" evidence="13">
    <location>
        <begin position="277"/>
        <end position="299"/>
    </location>
</feature>
<dbReference type="GO" id="GO:0008270">
    <property type="term" value="F:zinc ion binding"/>
    <property type="evidence" value="ECO:0007669"/>
    <property type="project" value="UniProtKB-KW"/>
</dbReference>
<dbReference type="FunFam" id="3.30.160.60:FF:000075">
    <property type="entry name" value="Putative zinc finger protein 536"/>
    <property type="match status" value="1"/>
</dbReference>
<evidence type="ECO:0000256" key="3">
    <source>
        <dbReference type="ARBA" id="ARBA00022723"/>
    </source>
</evidence>
<dbReference type="PANTHER" id="PTHR24399:SF23">
    <property type="entry name" value="C2H2-TYPE DOMAIN-CONTAINING PROTEIN"/>
    <property type="match status" value="1"/>
</dbReference>
<dbReference type="InterPro" id="IPR013087">
    <property type="entry name" value="Znf_C2H2_type"/>
</dbReference>
<reference evidence="14" key="1">
    <citation type="submission" date="2015-06" db="EMBL/GenBank/DDBJ databases">
        <authorList>
            <person name="Hoefler B.C."/>
            <person name="Straight P.D."/>
        </authorList>
    </citation>
    <scope>NUCLEOTIDE SEQUENCE</scope>
</reference>
<dbReference type="FunFam" id="3.30.160.60:FF:000100">
    <property type="entry name" value="Zinc finger 45-like"/>
    <property type="match status" value="1"/>
</dbReference>
<comment type="subcellular location">
    <subcellularLocation>
        <location evidence="1">Nucleus</location>
    </subcellularLocation>
</comment>
<evidence type="ECO:0000256" key="8">
    <source>
        <dbReference type="ARBA" id="ARBA00023125"/>
    </source>
</evidence>
<sequence length="524" mass="59935">MSVIKVNISCPLCGIEIRDNVNRLVTDSCGHSKCRRCLLADDECSECLKSKRCNTENNTGHDAIVASGATVETNLNATAKPIKKKGRKVASMPTHIHRLYSDLDSGVRYYCIPCGRQFGSRSQQYYHLTCGSDASKKYMCQQCDKTFSTKSHLKYHLETHEERIYHCGECNKSFSNRIVLQKHERLHRAPSIQCTECSKSFRNRESLSCHTRQLHGGNELPYTCEVCQKSYALKSTLKLHMQKHFDKKYACEYCDKRFQRNYTLKLHLKKHTKTDCYICGICLRKFSDNAVLLRHVKVHQDVVKFRCLECNATIIRKDNMLRHIRTIHSNRTFDDCAELIYPISTKTLKAIEYENHIEDSSPIGEPKTVENSAVIKSIGNVQPMKVPNYHIATTLTTNIKSPPTQSTIAPNTSNNDSTVILFPKVPINANIVSGGSSTVVQKKVKKYDPIKMYRKILTSDRDESASESDSEKEEVYGIKPHYSDNSISCVSLATPEKQITVNTSNFSETHWRKNFRYTYQYQDF</sequence>
<dbReference type="InterPro" id="IPR036236">
    <property type="entry name" value="Znf_C2H2_sf"/>
</dbReference>
<evidence type="ECO:0000256" key="6">
    <source>
        <dbReference type="ARBA" id="ARBA00022833"/>
    </source>
</evidence>
<feature type="domain" description="C2H2-type" evidence="13">
    <location>
        <begin position="165"/>
        <end position="192"/>
    </location>
</feature>
<feature type="domain" description="C2H2-type" evidence="13">
    <location>
        <begin position="192"/>
        <end position="220"/>
    </location>
</feature>
<gene>
    <name evidence="14" type="primary">ZNF586</name>
    <name evidence="14" type="ORF">c0_g1_i2</name>
</gene>
<dbReference type="SMART" id="SM00355">
    <property type="entry name" value="ZnF_C2H2"/>
    <property type="match status" value="8"/>
</dbReference>
<dbReference type="GO" id="GO:0001227">
    <property type="term" value="F:DNA-binding transcription repressor activity, RNA polymerase II-specific"/>
    <property type="evidence" value="ECO:0007669"/>
    <property type="project" value="TreeGrafter"/>
</dbReference>
<feature type="domain" description="C2H2-type" evidence="13">
    <location>
        <begin position="305"/>
        <end position="333"/>
    </location>
</feature>
<keyword evidence="3" id="KW-0479">Metal-binding</keyword>
<dbReference type="FunFam" id="3.30.160.60:FF:000065">
    <property type="entry name" value="B-cell CLL/lymphoma 6, member B"/>
    <property type="match status" value="1"/>
</dbReference>
<dbReference type="SUPFAM" id="SSF57667">
    <property type="entry name" value="beta-beta-alpha zinc fingers"/>
    <property type="match status" value="3"/>
</dbReference>
<dbReference type="OrthoDB" id="6077919at2759"/>